<sequence>MFRLPCVKSPVHLFSFFSFSYLKVDMYDDELCIHVLMTCPFFVSLVFGYILTGTMKERCKYEIVQWQLCHLARDTE</sequence>
<evidence type="ECO:0000313" key="3">
    <source>
        <dbReference type="Proteomes" id="UP000325395"/>
    </source>
</evidence>
<evidence type="ECO:0000256" key="1">
    <source>
        <dbReference type="SAM" id="Phobius"/>
    </source>
</evidence>
<gene>
    <name evidence="2" type="ORF">BDV36DRAFT_241038</name>
</gene>
<keyword evidence="3" id="KW-1185">Reference proteome</keyword>
<accession>A0ABQ6WBL5</accession>
<organism evidence="2 3">
    <name type="scientific">Aspergillus pseudocaelatus</name>
    <dbReference type="NCBI Taxonomy" id="1825620"/>
    <lineage>
        <taxon>Eukaryota</taxon>
        <taxon>Fungi</taxon>
        <taxon>Dikarya</taxon>
        <taxon>Ascomycota</taxon>
        <taxon>Pezizomycotina</taxon>
        <taxon>Eurotiomycetes</taxon>
        <taxon>Eurotiomycetidae</taxon>
        <taxon>Eurotiales</taxon>
        <taxon>Aspergillaceae</taxon>
        <taxon>Aspergillus</taxon>
        <taxon>Aspergillus subgen. Circumdati</taxon>
    </lineage>
</organism>
<reference evidence="2 3" key="1">
    <citation type="submission" date="2019-04" db="EMBL/GenBank/DDBJ databases">
        <authorList>
            <consortium name="DOE Joint Genome Institute"/>
            <person name="Mondo S."/>
            <person name="Kjaerbolling I."/>
            <person name="Vesth T."/>
            <person name="Frisvad J.C."/>
            <person name="Nybo J.L."/>
            <person name="Theobald S."/>
            <person name="Kildgaard S."/>
            <person name="Isbrandt T."/>
            <person name="Kuo A."/>
            <person name="Sato A."/>
            <person name="Lyhne E.K."/>
            <person name="Kogle M.E."/>
            <person name="Wiebenga A."/>
            <person name="Kun R.S."/>
            <person name="Lubbers R.J."/>
            <person name="Makela M.R."/>
            <person name="Barry K."/>
            <person name="Chovatia M."/>
            <person name="Clum A."/>
            <person name="Daum C."/>
            <person name="Haridas S."/>
            <person name="He G."/>
            <person name="LaButti K."/>
            <person name="Lipzen A."/>
            <person name="Riley R."/>
            <person name="Salamov A."/>
            <person name="Simmons B.A."/>
            <person name="Magnuson J.K."/>
            <person name="Henrissat B."/>
            <person name="Mortensen U.H."/>
            <person name="Larsen T.O."/>
            <person name="Devries R.P."/>
            <person name="Grigoriev I.V."/>
            <person name="Machida M."/>
            <person name="Baker S.E."/>
            <person name="Andersen M.R."/>
            <person name="Cantor M.N."/>
            <person name="Hua S.X."/>
        </authorList>
    </citation>
    <scope>NUCLEOTIDE SEQUENCE [LARGE SCALE GENOMIC DNA]</scope>
    <source>
        <strain evidence="2 3">CBS 117616</strain>
    </source>
</reference>
<protein>
    <submittedName>
        <fullName evidence="2">Uncharacterized protein</fullName>
    </submittedName>
</protein>
<keyword evidence="1" id="KW-0812">Transmembrane</keyword>
<dbReference type="Proteomes" id="UP000325395">
    <property type="component" value="Unassembled WGS sequence"/>
</dbReference>
<keyword evidence="1" id="KW-1133">Transmembrane helix</keyword>
<dbReference type="EMBL" id="ML735784">
    <property type="protein sequence ID" value="KAE8414525.1"/>
    <property type="molecule type" value="Genomic_DNA"/>
</dbReference>
<evidence type="ECO:0000313" key="2">
    <source>
        <dbReference type="EMBL" id="KAE8414525.1"/>
    </source>
</evidence>
<proteinExistence type="predicted"/>
<keyword evidence="1" id="KW-0472">Membrane</keyword>
<name>A0ABQ6WBL5_9EURO</name>
<feature type="transmembrane region" description="Helical" evidence="1">
    <location>
        <begin position="31"/>
        <end position="51"/>
    </location>
</feature>